<dbReference type="InterPro" id="IPR003137">
    <property type="entry name" value="PA_domain"/>
</dbReference>
<keyword evidence="9" id="KW-0862">Zinc</keyword>
<evidence type="ECO:0000256" key="12">
    <source>
        <dbReference type="PROSITE-ProRule" id="PRU00175"/>
    </source>
</evidence>
<keyword evidence="10 14" id="KW-1133">Transmembrane helix</keyword>
<keyword evidence="11 14" id="KW-0472">Membrane</keyword>
<feature type="region of interest" description="Disordered" evidence="13">
    <location>
        <begin position="327"/>
        <end position="349"/>
    </location>
</feature>
<feature type="region of interest" description="Disordered" evidence="13">
    <location>
        <begin position="247"/>
        <end position="268"/>
    </location>
</feature>
<keyword evidence="8" id="KW-0833">Ubl conjugation pathway</keyword>
<dbReference type="Gene3D" id="3.30.40.10">
    <property type="entry name" value="Zinc/RING finger domain, C3HC4 (zinc finger)"/>
    <property type="match status" value="1"/>
</dbReference>
<evidence type="ECO:0000256" key="11">
    <source>
        <dbReference type="ARBA" id="ARBA00023136"/>
    </source>
</evidence>
<evidence type="ECO:0000256" key="14">
    <source>
        <dbReference type="SAM" id="Phobius"/>
    </source>
</evidence>
<dbReference type="InterPro" id="IPR046450">
    <property type="entry name" value="PA_dom_sf"/>
</dbReference>
<dbReference type="Gene3D" id="3.50.30.30">
    <property type="match status" value="1"/>
</dbReference>
<keyword evidence="17" id="KW-1185">Reference proteome</keyword>
<dbReference type="InterPro" id="IPR013083">
    <property type="entry name" value="Znf_RING/FYVE/PHD"/>
</dbReference>
<comment type="caution">
    <text evidence="16">The sequence shown here is derived from an EMBL/GenBank/DDBJ whole genome shotgun (WGS) entry which is preliminary data.</text>
</comment>
<evidence type="ECO:0000256" key="4">
    <source>
        <dbReference type="ARBA" id="ARBA00022679"/>
    </source>
</evidence>
<comment type="catalytic activity">
    <reaction evidence="1">
        <text>S-ubiquitinyl-[E2 ubiquitin-conjugating enzyme]-L-cysteine + [acceptor protein]-L-lysine = [E2 ubiquitin-conjugating enzyme]-L-cysteine + N(6)-ubiquitinyl-[acceptor protein]-L-lysine.</text>
        <dbReference type="EC" id="2.3.2.27"/>
    </reaction>
</comment>
<keyword evidence="7 12" id="KW-0863">Zinc-finger</keyword>
<dbReference type="SUPFAM" id="SSF57850">
    <property type="entry name" value="RING/U-box"/>
    <property type="match status" value="1"/>
</dbReference>
<dbReference type="AlphaFoldDB" id="A0AAD5JRX6"/>
<organism evidence="16 17">
    <name type="scientific">Phascolomyces articulosus</name>
    <dbReference type="NCBI Taxonomy" id="60185"/>
    <lineage>
        <taxon>Eukaryota</taxon>
        <taxon>Fungi</taxon>
        <taxon>Fungi incertae sedis</taxon>
        <taxon>Mucoromycota</taxon>
        <taxon>Mucoromycotina</taxon>
        <taxon>Mucoromycetes</taxon>
        <taxon>Mucorales</taxon>
        <taxon>Lichtheimiaceae</taxon>
        <taxon>Phascolomyces</taxon>
    </lineage>
</organism>
<feature type="compositionally biased region" description="Low complexity" evidence="13">
    <location>
        <begin position="336"/>
        <end position="349"/>
    </location>
</feature>
<dbReference type="EC" id="2.3.2.27" evidence="3"/>
<dbReference type="InterPro" id="IPR001841">
    <property type="entry name" value="Znf_RING"/>
</dbReference>
<name>A0AAD5JRX6_9FUNG</name>
<evidence type="ECO:0000256" key="8">
    <source>
        <dbReference type="ARBA" id="ARBA00022786"/>
    </source>
</evidence>
<protein>
    <recommendedName>
        <fullName evidence="3">RING-type E3 ubiquitin transferase</fullName>
        <ecNumber evidence="3">2.3.2.27</ecNumber>
    </recommendedName>
</protein>
<sequence>MYDDNVQAASNLTQPSRHGLRGILYSRNDMCNRTAMTQPFFNQDYHRTLPRIALITSGGPCTFVDKIRLAQQDGAIGAIIYDESGADTSNSSNYVDDGTMYIPADTDITIPAFHVDPRIGPQLSRHVASYAQQSTSTIQQAVRVLMLPGSSRGPNPWELTLIVMSALLAIGFLTSVIMHCHLLRKNRRLRERVEQGLVPPPPDMLPMGKQLLDESQLNNLPTRTIGGSDAVPDGHAIRRRASRVSSILSKKNTTQQQQQQQANKKQDEDEDMCAICLEKLQHGDMVRQLPCSHEFHCEYPWLTSKAAECPLCKHDCSQPFVPRTHSTISETDEESTNSNNITASSSTPSRKFISNVKKLFSGNRQRGPNNNNDPEHQQQYHQQQQLHTEHIELSSTTIIASSR</sequence>
<evidence type="ECO:0000256" key="9">
    <source>
        <dbReference type="ARBA" id="ARBA00022833"/>
    </source>
</evidence>
<keyword evidence="4" id="KW-0808">Transferase</keyword>
<dbReference type="PANTHER" id="PTHR45977">
    <property type="entry name" value="TARGET OF ERK KINASE MPK-1"/>
    <property type="match status" value="1"/>
</dbReference>
<dbReference type="GO" id="GO:0016020">
    <property type="term" value="C:membrane"/>
    <property type="evidence" value="ECO:0007669"/>
    <property type="project" value="UniProtKB-SubCell"/>
</dbReference>
<dbReference type="GO" id="GO:0016567">
    <property type="term" value="P:protein ubiquitination"/>
    <property type="evidence" value="ECO:0007669"/>
    <property type="project" value="TreeGrafter"/>
</dbReference>
<keyword evidence="5 14" id="KW-0812">Transmembrane</keyword>
<proteinExistence type="predicted"/>
<gene>
    <name evidence="16" type="ORF">BDA99DRAFT_608180</name>
</gene>
<feature type="domain" description="RING-type" evidence="15">
    <location>
        <begin position="273"/>
        <end position="313"/>
    </location>
</feature>
<dbReference type="PROSITE" id="PS50089">
    <property type="entry name" value="ZF_RING_2"/>
    <property type="match status" value="1"/>
</dbReference>
<reference evidence="16" key="1">
    <citation type="journal article" date="2022" name="IScience">
        <title>Evolution of zygomycete secretomes and the origins of terrestrial fungal ecologies.</title>
        <authorList>
            <person name="Chang Y."/>
            <person name="Wang Y."/>
            <person name="Mondo S."/>
            <person name="Ahrendt S."/>
            <person name="Andreopoulos W."/>
            <person name="Barry K."/>
            <person name="Beard J."/>
            <person name="Benny G.L."/>
            <person name="Blankenship S."/>
            <person name="Bonito G."/>
            <person name="Cuomo C."/>
            <person name="Desiro A."/>
            <person name="Gervers K.A."/>
            <person name="Hundley H."/>
            <person name="Kuo A."/>
            <person name="LaButti K."/>
            <person name="Lang B.F."/>
            <person name="Lipzen A."/>
            <person name="O'Donnell K."/>
            <person name="Pangilinan J."/>
            <person name="Reynolds N."/>
            <person name="Sandor L."/>
            <person name="Smith M.E."/>
            <person name="Tsang A."/>
            <person name="Grigoriev I.V."/>
            <person name="Stajich J.E."/>
            <person name="Spatafora J.W."/>
        </authorList>
    </citation>
    <scope>NUCLEOTIDE SEQUENCE</scope>
    <source>
        <strain evidence="16">RSA 2281</strain>
    </source>
</reference>
<feature type="compositionally biased region" description="Polar residues" evidence="13">
    <location>
        <begin position="362"/>
        <end position="372"/>
    </location>
</feature>
<evidence type="ECO:0000256" key="6">
    <source>
        <dbReference type="ARBA" id="ARBA00022723"/>
    </source>
</evidence>
<comment type="subcellular location">
    <subcellularLocation>
        <location evidence="2">Membrane</location>
        <topology evidence="2">Multi-pass membrane protein</topology>
    </subcellularLocation>
</comment>
<reference evidence="16" key="2">
    <citation type="submission" date="2023-02" db="EMBL/GenBank/DDBJ databases">
        <authorList>
            <consortium name="DOE Joint Genome Institute"/>
            <person name="Mondo S.J."/>
            <person name="Chang Y."/>
            <person name="Wang Y."/>
            <person name="Ahrendt S."/>
            <person name="Andreopoulos W."/>
            <person name="Barry K."/>
            <person name="Beard J."/>
            <person name="Benny G.L."/>
            <person name="Blankenship S."/>
            <person name="Bonito G."/>
            <person name="Cuomo C."/>
            <person name="Desiro A."/>
            <person name="Gervers K.A."/>
            <person name="Hundley H."/>
            <person name="Kuo A."/>
            <person name="LaButti K."/>
            <person name="Lang B.F."/>
            <person name="Lipzen A."/>
            <person name="O'Donnell K."/>
            <person name="Pangilinan J."/>
            <person name="Reynolds N."/>
            <person name="Sandor L."/>
            <person name="Smith M.W."/>
            <person name="Tsang A."/>
            <person name="Grigoriev I.V."/>
            <person name="Stajich J.E."/>
            <person name="Spatafora J.W."/>
        </authorList>
    </citation>
    <scope>NUCLEOTIDE SEQUENCE</scope>
    <source>
        <strain evidence="16">RSA 2281</strain>
    </source>
</reference>
<accession>A0AAD5JRX6</accession>
<dbReference type="Pfam" id="PF13639">
    <property type="entry name" value="zf-RING_2"/>
    <property type="match status" value="1"/>
</dbReference>
<evidence type="ECO:0000256" key="2">
    <source>
        <dbReference type="ARBA" id="ARBA00004141"/>
    </source>
</evidence>
<evidence type="ECO:0000256" key="10">
    <source>
        <dbReference type="ARBA" id="ARBA00022989"/>
    </source>
</evidence>
<evidence type="ECO:0000259" key="15">
    <source>
        <dbReference type="PROSITE" id="PS50089"/>
    </source>
</evidence>
<dbReference type="Pfam" id="PF02225">
    <property type="entry name" value="PA"/>
    <property type="match status" value="1"/>
</dbReference>
<dbReference type="Proteomes" id="UP001209540">
    <property type="component" value="Unassembled WGS sequence"/>
</dbReference>
<dbReference type="PANTHER" id="PTHR45977:SF4">
    <property type="entry name" value="RING-TYPE DOMAIN-CONTAINING PROTEIN"/>
    <property type="match status" value="1"/>
</dbReference>
<dbReference type="SUPFAM" id="SSF52025">
    <property type="entry name" value="PA domain"/>
    <property type="match status" value="1"/>
</dbReference>
<evidence type="ECO:0000256" key="13">
    <source>
        <dbReference type="SAM" id="MobiDB-lite"/>
    </source>
</evidence>
<evidence type="ECO:0000313" key="16">
    <source>
        <dbReference type="EMBL" id="KAI9251522.1"/>
    </source>
</evidence>
<dbReference type="EMBL" id="JAIXMP010000030">
    <property type="protein sequence ID" value="KAI9251522.1"/>
    <property type="molecule type" value="Genomic_DNA"/>
</dbReference>
<evidence type="ECO:0000256" key="3">
    <source>
        <dbReference type="ARBA" id="ARBA00012483"/>
    </source>
</evidence>
<feature type="transmembrane region" description="Helical" evidence="14">
    <location>
        <begin position="159"/>
        <end position="182"/>
    </location>
</feature>
<keyword evidence="6" id="KW-0479">Metal-binding</keyword>
<dbReference type="CDD" id="cd16454">
    <property type="entry name" value="RING-H2_PA-TM-RING"/>
    <property type="match status" value="1"/>
</dbReference>
<dbReference type="GO" id="GO:0008270">
    <property type="term" value="F:zinc ion binding"/>
    <property type="evidence" value="ECO:0007669"/>
    <property type="project" value="UniProtKB-KW"/>
</dbReference>
<evidence type="ECO:0000256" key="1">
    <source>
        <dbReference type="ARBA" id="ARBA00000900"/>
    </source>
</evidence>
<dbReference type="GO" id="GO:0006511">
    <property type="term" value="P:ubiquitin-dependent protein catabolic process"/>
    <property type="evidence" value="ECO:0007669"/>
    <property type="project" value="TreeGrafter"/>
</dbReference>
<evidence type="ECO:0000256" key="5">
    <source>
        <dbReference type="ARBA" id="ARBA00022692"/>
    </source>
</evidence>
<evidence type="ECO:0000313" key="17">
    <source>
        <dbReference type="Proteomes" id="UP001209540"/>
    </source>
</evidence>
<feature type="compositionally biased region" description="Low complexity" evidence="13">
    <location>
        <begin position="247"/>
        <end position="263"/>
    </location>
</feature>
<dbReference type="GO" id="GO:0061630">
    <property type="term" value="F:ubiquitin protein ligase activity"/>
    <property type="evidence" value="ECO:0007669"/>
    <property type="project" value="UniProtKB-EC"/>
</dbReference>
<feature type="region of interest" description="Disordered" evidence="13">
    <location>
        <begin position="361"/>
        <end position="386"/>
    </location>
</feature>
<evidence type="ECO:0000256" key="7">
    <source>
        <dbReference type="ARBA" id="ARBA00022771"/>
    </source>
</evidence>